<feature type="transmembrane region" description="Helical" evidence="1">
    <location>
        <begin position="116"/>
        <end position="141"/>
    </location>
</feature>
<dbReference type="InterPro" id="IPR000462">
    <property type="entry name" value="CDP-OH_P_trans"/>
</dbReference>
<feature type="transmembrane region" description="Helical" evidence="1">
    <location>
        <begin position="72"/>
        <end position="96"/>
    </location>
</feature>
<dbReference type="EMBL" id="LT629758">
    <property type="protein sequence ID" value="SDT64048.1"/>
    <property type="molecule type" value="Genomic_DNA"/>
</dbReference>
<gene>
    <name evidence="2" type="ORF">SAMN04489716_5102</name>
</gene>
<dbReference type="Proteomes" id="UP000198688">
    <property type="component" value="Chromosome I"/>
</dbReference>
<dbReference type="STRING" id="113562.SAMN04489716_5102"/>
<dbReference type="GO" id="GO:0016020">
    <property type="term" value="C:membrane"/>
    <property type="evidence" value="ECO:0007669"/>
    <property type="project" value="InterPro"/>
</dbReference>
<dbReference type="OrthoDB" id="5195266at2"/>
<accession>A0A1H2C0K9</accession>
<protein>
    <submittedName>
        <fullName evidence="2">CDP-diacylglycerol--glycerol-3-phosphate 3-phosphatidyltransferase</fullName>
    </submittedName>
</protein>
<reference evidence="2 3" key="1">
    <citation type="submission" date="2016-10" db="EMBL/GenBank/DDBJ databases">
        <authorList>
            <person name="de Groot N.N."/>
        </authorList>
    </citation>
    <scope>NUCLEOTIDE SEQUENCE [LARGE SCALE GENOMIC DNA]</scope>
    <source>
        <strain evidence="2 3">DSM 43941</strain>
    </source>
</reference>
<name>A0A1H2C0K9_9ACTN</name>
<sequence>MTWDEYATAWSGLHGGFDPRKASPVVRGWIRLAYRIGSWLGRHRVTPFTVTLAGLLLCLAVPLAALAGPPGLALGAVLVLLASAADGLDGAVAVITDKITKTGFVYDSVADRLGEAAWLTAFWLAGVPGWLTVTAGAAGWLHEYIRARATTAGMPDIGTVTIGERPTRVSVAITALIMAALAALIDPGWPALVLIAGATVWLTLQLAGLAQLTRAVRVALR</sequence>
<keyword evidence="1" id="KW-0812">Transmembrane</keyword>
<dbReference type="Gene3D" id="1.20.120.1760">
    <property type="match status" value="1"/>
</dbReference>
<feature type="transmembrane region" description="Helical" evidence="1">
    <location>
        <begin position="169"/>
        <end position="185"/>
    </location>
</feature>
<evidence type="ECO:0000256" key="1">
    <source>
        <dbReference type="SAM" id="Phobius"/>
    </source>
</evidence>
<evidence type="ECO:0000313" key="3">
    <source>
        <dbReference type="Proteomes" id="UP000198688"/>
    </source>
</evidence>
<keyword evidence="2" id="KW-0808">Transferase</keyword>
<dbReference type="InterPro" id="IPR043130">
    <property type="entry name" value="CDP-OH_PTrfase_TM_dom"/>
</dbReference>
<evidence type="ECO:0000313" key="2">
    <source>
        <dbReference type="EMBL" id="SDT64048.1"/>
    </source>
</evidence>
<feature type="transmembrane region" description="Helical" evidence="1">
    <location>
        <begin position="45"/>
        <end position="65"/>
    </location>
</feature>
<keyword evidence="1" id="KW-0472">Membrane</keyword>
<keyword evidence="1" id="KW-1133">Transmembrane helix</keyword>
<dbReference type="GO" id="GO:0008654">
    <property type="term" value="P:phospholipid biosynthetic process"/>
    <property type="evidence" value="ECO:0007669"/>
    <property type="project" value="InterPro"/>
</dbReference>
<dbReference type="AlphaFoldDB" id="A0A1H2C0K9"/>
<dbReference type="RefSeq" id="WP_092546928.1">
    <property type="nucleotide sequence ID" value="NZ_BOMJ01000017.1"/>
</dbReference>
<organism evidence="2 3">
    <name type="scientific">Actinoplanes derwentensis</name>
    <dbReference type="NCBI Taxonomy" id="113562"/>
    <lineage>
        <taxon>Bacteria</taxon>
        <taxon>Bacillati</taxon>
        <taxon>Actinomycetota</taxon>
        <taxon>Actinomycetes</taxon>
        <taxon>Micromonosporales</taxon>
        <taxon>Micromonosporaceae</taxon>
        <taxon>Actinoplanes</taxon>
    </lineage>
</organism>
<proteinExistence type="predicted"/>
<feature type="transmembrane region" description="Helical" evidence="1">
    <location>
        <begin position="191"/>
        <end position="212"/>
    </location>
</feature>
<keyword evidence="3" id="KW-1185">Reference proteome</keyword>
<dbReference type="GO" id="GO:0016780">
    <property type="term" value="F:phosphotransferase activity, for other substituted phosphate groups"/>
    <property type="evidence" value="ECO:0007669"/>
    <property type="project" value="InterPro"/>
</dbReference>
<dbReference type="Pfam" id="PF01066">
    <property type="entry name" value="CDP-OH_P_transf"/>
    <property type="match status" value="1"/>
</dbReference>